<gene>
    <name evidence="1" type="ORF">Tci_008447</name>
</gene>
<dbReference type="EMBL" id="BKCJ010000813">
    <property type="protein sequence ID" value="GEU36469.1"/>
    <property type="molecule type" value="Genomic_DNA"/>
</dbReference>
<comment type="caution">
    <text evidence="1">The sequence shown here is derived from an EMBL/GenBank/DDBJ whole genome shotgun (WGS) entry which is preliminary data.</text>
</comment>
<reference evidence="1" key="1">
    <citation type="journal article" date="2019" name="Sci. Rep.">
        <title>Draft genome of Tanacetum cinerariifolium, the natural source of mosquito coil.</title>
        <authorList>
            <person name="Yamashiro T."/>
            <person name="Shiraishi A."/>
            <person name="Satake H."/>
            <person name="Nakayama K."/>
        </authorList>
    </citation>
    <scope>NUCLEOTIDE SEQUENCE</scope>
</reference>
<proteinExistence type="predicted"/>
<protein>
    <submittedName>
        <fullName evidence="1">Ribonuclease H-like domain-containing protein</fullName>
    </submittedName>
</protein>
<evidence type="ECO:0000313" key="1">
    <source>
        <dbReference type="EMBL" id="GEU36469.1"/>
    </source>
</evidence>
<name>A0A6L2JI99_TANCI</name>
<organism evidence="1">
    <name type="scientific">Tanacetum cinerariifolium</name>
    <name type="common">Dalmatian daisy</name>
    <name type="synonym">Chrysanthemum cinerariifolium</name>
    <dbReference type="NCBI Taxonomy" id="118510"/>
    <lineage>
        <taxon>Eukaryota</taxon>
        <taxon>Viridiplantae</taxon>
        <taxon>Streptophyta</taxon>
        <taxon>Embryophyta</taxon>
        <taxon>Tracheophyta</taxon>
        <taxon>Spermatophyta</taxon>
        <taxon>Magnoliopsida</taxon>
        <taxon>eudicotyledons</taxon>
        <taxon>Gunneridae</taxon>
        <taxon>Pentapetalae</taxon>
        <taxon>asterids</taxon>
        <taxon>campanulids</taxon>
        <taxon>Asterales</taxon>
        <taxon>Asteraceae</taxon>
        <taxon>Asteroideae</taxon>
        <taxon>Anthemideae</taxon>
        <taxon>Anthemidinae</taxon>
        <taxon>Tanacetum</taxon>
    </lineage>
</organism>
<dbReference type="AlphaFoldDB" id="A0A6L2JI99"/>
<accession>A0A6L2JI99</accession>
<sequence length="469" mass="54040">MSRLVCFRSLADLLQEMKSQLSHTTLEWSRSMAVVKQTVDLDKESYHKLFDILKQYQKEVNEILAKKIARTANPLALVVEYRKLKRAKDYTYHKEKMLLCKQAEKGVPFLVEQANWLEDTDEELYEQELEAHYMYMAKTQEVHTTASRPSFDAEPLEKADQNTKECDDERVVLAILIAKLKLDTDENKKIQKQLKKANTSLSHELQKTYHELNHSCQPPWETRIISVLLEITLDLATRAEGTPLSSAKETITAWKISSKLLSILHPRLPTQREASGTLSNPSKTILVTLRICHGKVTQTLGMVSDCMASKDARLSKFEADFKQQQSEMTNKIDTVLKAIIDRMAGALPNDMVKNPKLNDNSTFLILSARSYPLVDPQCSSHPPLRSMLSKRRMGNLKRYMWESKDLLRSLINWDIPPKNRDEAWHAKIRLIDPDGEEFTKTLQSVPTSRKLSEREDPREIVDLDHFYDT</sequence>